<organism evidence="1 2">
    <name type="scientific">Hassallia byssoidea VB512170</name>
    <dbReference type="NCBI Taxonomy" id="1304833"/>
    <lineage>
        <taxon>Bacteria</taxon>
        <taxon>Bacillati</taxon>
        <taxon>Cyanobacteriota</taxon>
        <taxon>Cyanophyceae</taxon>
        <taxon>Nostocales</taxon>
        <taxon>Tolypothrichaceae</taxon>
        <taxon>Hassallia</taxon>
    </lineage>
</organism>
<protein>
    <submittedName>
        <fullName evidence="1">Uncharacterized protein</fullName>
    </submittedName>
</protein>
<proteinExistence type="predicted"/>
<sequence length="176" mass="19844">MTLRLLSPTLTKVAICAVAMLLTITTAPPQPSYASNRKFFCAQSKGVPVTFARREDTRKIPIIRWVYSYSSLTPLQRCREVSRRFQRSYDNGTLKTIITGRLNKQSVVCAVVSTNDVCSDRTVLFTLKPGSNAKLAVQSLFDRRALASGQIQNQSNDDTQIYIDFDTYLNNLQPER</sequence>
<evidence type="ECO:0000313" key="1">
    <source>
        <dbReference type="EMBL" id="NEU77160.1"/>
    </source>
</evidence>
<dbReference type="EMBL" id="JTCM02000158">
    <property type="protein sequence ID" value="NEU77160.1"/>
    <property type="molecule type" value="Genomic_DNA"/>
</dbReference>
<gene>
    <name evidence="1" type="ORF">PI95_032850</name>
</gene>
<dbReference type="Proteomes" id="UP000031549">
    <property type="component" value="Unassembled WGS sequence"/>
</dbReference>
<dbReference type="Pfam" id="PF14218">
    <property type="entry name" value="COP23"/>
    <property type="match status" value="1"/>
</dbReference>
<comment type="caution">
    <text evidence="1">The sequence shown here is derived from an EMBL/GenBank/DDBJ whole genome shotgun (WGS) entry which is preliminary data.</text>
</comment>
<reference evidence="1 2" key="1">
    <citation type="journal article" date="2015" name="Genome Announc.">
        <title>Draft Genome Sequence of Cyanobacterium Hassallia byssoidea Strain VB512170, Isolated from Monuments in India.</title>
        <authorList>
            <person name="Singh D."/>
            <person name="Chandrababunaidu M.M."/>
            <person name="Panda A."/>
            <person name="Sen D."/>
            <person name="Bhattacharyya S."/>
            <person name="Adhikary S.P."/>
            <person name="Tripathy S."/>
        </authorList>
    </citation>
    <scope>NUCLEOTIDE SEQUENCE [LARGE SCALE GENOMIC DNA]</scope>
    <source>
        <strain evidence="1 2">VB512170</strain>
    </source>
</reference>
<name>A0A846HLW3_9CYAN</name>
<dbReference type="AlphaFoldDB" id="A0A846HLW3"/>
<dbReference type="RefSeq" id="WP_039738461.1">
    <property type="nucleotide sequence ID" value="NZ_JTCM02000158.1"/>
</dbReference>
<evidence type="ECO:0000313" key="2">
    <source>
        <dbReference type="Proteomes" id="UP000031549"/>
    </source>
</evidence>
<keyword evidence="2" id="KW-1185">Reference proteome</keyword>
<accession>A0A846HLW3</accession>
<dbReference type="InterPro" id="IPR025478">
    <property type="entry name" value="COP23"/>
</dbReference>